<dbReference type="InterPro" id="IPR024173">
    <property type="entry name" value="Pesterase_MJ0037-like"/>
</dbReference>
<dbReference type="Proteomes" id="UP000249547">
    <property type="component" value="Unassembled WGS sequence"/>
</dbReference>
<evidence type="ECO:0000313" key="3">
    <source>
        <dbReference type="Proteomes" id="UP000249547"/>
    </source>
</evidence>
<dbReference type="PANTHER" id="PTHR39323">
    <property type="entry name" value="BLR1149 PROTEIN"/>
    <property type="match status" value="1"/>
</dbReference>
<evidence type="ECO:0000313" key="2">
    <source>
        <dbReference type="EMBL" id="RAJ11021.1"/>
    </source>
</evidence>
<protein>
    <submittedName>
        <fullName evidence="2">Putative phosphoesterase</fullName>
    </submittedName>
</protein>
<proteinExistence type="predicted"/>
<feature type="domain" description="Calcineurin-like phosphoesterase" evidence="1">
    <location>
        <begin position="29"/>
        <end position="117"/>
    </location>
</feature>
<dbReference type="RefSeq" id="WP_111596127.1">
    <property type="nucleotide sequence ID" value="NZ_QLLL01000001.1"/>
</dbReference>
<dbReference type="InterPro" id="IPR026336">
    <property type="entry name" value="PdeM-like"/>
</dbReference>
<name>A0A327R308_9BACT</name>
<dbReference type="AlphaFoldDB" id="A0A327R308"/>
<gene>
    <name evidence="2" type="ORF">LX64_00628</name>
</gene>
<dbReference type="Pfam" id="PF00149">
    <property type="entry name" value="Metallophos"/>
    <property type="match status" value="1"/>
</dbReference>
<dbReference type="Gene3D" id="3.60.21.10">
    <property type="match status" value="1"/>
</dbReference>
<sequence>MGETYFSYKDQKWCLSAQRAIYWEDEKALLIADLHCGKSAHFRREGIAVPANLVQEDLFRLQRLITQFSPSQLIIVGDMFHSTYNNDVEYFNTWRHQFPHIQVHLVNGNHDIMPTDVYVRLGIQQHDHLNIRNIHFSHDPALHAAGEAQYVMSGHVHPGVTMYGAGKQALRLPCFYFGEEYALLPAFSAFTGLYSIKPAKDEPLFVLADGEVIRMQ</sequence>
<keyword evidence="3" id="KW-1185">Reference proteome</keyword>
<dbReference type="SUPFAM" id="SSF56300">
    <property type="entry name" value="Metallo-dependent phosphatases"/>
    <property type="match status" value="1"/>
</dbReference>
<comment type="caution">
    <text evidence="2">The sequence shown here is derived from an EMBL/GenBank/DDBJ whole genome shotgun (WGS) entry which is preliminary data.</text>
</comment>
<dbReference type="NCBIfam" id="TIGR04123">
    <property type="entry name" value="P_estr_lig_assc"/>
    <property type="match status" value="1"/>
</dbReference>
<reference evidence="2 3" key="1">
    <citation type="submission" date="2018-06" db="EMBL/GenBank/DDBJ databases">
        <title>Genomic Encyclopedia of Archaeal and Bacterial Type Strains, Phase II (KMG-II): from individual species to whole genera.</title>
        <authorList>
            <person name="Goeker M."/>
        </authorList>
    </citation>
    <scope>NUCLEOTIDE SEQUENCE [LARGE SCALE GENOMIC DNA]</scope>
    <source>
        <strain evidence="2 3">DSM 23857</strain>
    </source>
</reference>
<dbReference type="OrthoDB" id="9795838at2"/>
<dbReference type="InterPro" id="IPR029052">
    <property type="entry name" value="Metallo-depent_PP-like"/>
</dbReference>
<dbReference type="PIRSF" id="PIRSF000887">
    <property type="entry name" value="Pesterase_MJ0037"/>
    <property type="match status" value="1"/>
</dbReference>
<dbReference type="InterPro" id="IPR004843">
    <property type="entry name" value="Calcineurin-like_PHP"/>
</dbReference>
<dbReference type="GO" id="GO:0016787">
    <property type="term" value="F:hydrolase activity"/>
    <property type="evidence" value="ECO:0007669"/>
    <property type="project" value="InterPro"/>
</dbReference>
<dbReference type="EMBL" id="QLLL01000001">
    <property type="protein sequence ID" value="RAJ11021.1"/>
    <property type="molecule type" value="Genomic_DNA"/>
</dbReference>
<organism evidence="2 3">
    <name type="scientific">Chitinophaga skermanii</name>
    <dbReference type="NCBI Taxonomy" id="331697"/>
    <lineage>
        <taxon>Bacteria</taxon>
        <taxon>Pseudomonadati</taxon>
        <taxon>Bacteroidota</taxon>
        <taxon>Chitinophagia</taxon>
        <taxon>Chitinophagales</taxon>
        <taxon>Chitinophagaceae</taxon>
        <taxon>Chitinophaga</taxon>
    </lineage>
</organism>
<evidence type="ECO:0000259" key="1">
    <source>
        <dbReference type="Pfam" id="PF00149"/>
    </source>
</evidence>
<accession>A0A327R308</accession>
<dbReference type="PANTHER" id="PTHR39323:SF1">
    <property type="entry name" value="BLR1149 PROTEIN"/>
    <property type="match status" value="1"/>
</dbReference>